<gene>
    <name evidence="2" type="ORF">BEMITA_LOCUS7231</name>
</gene>
<dbReference type="AlphaFoldDB" id="A0A9P0A7P4"/>
<dbReference type="Proteomes" id="UP001152759">
    <property type="component" value="Chromosome 4"/>
</dbReference>
<feature type="chain" id="PRO_5040500674" evidence="1">
    <location>
        <begin position="22"/>
        <end position="83"/>
    </location>
</feature>
<organism evidence="2 3">
    <name type="scientific">Bemisia tabaci</name>
    <name type="common">Sweetpotato whitefly</name>
    <name type="synonym">Aleurodes tabaci</name>
    <dbReference type="NCBI Taxonomy" id="7038"/>
    <lineage>
        <taxon>Eukaryota</taxon>
        <taxon>Metazoa</taxon>
        <taxon>Ecdysozoa</taxon>
        <taxon>Arthropoda</taxon>
        <taxon>Hexapoda</taxon>
        <taxon>Insecta</taxon>
        <taxon>Pterygota</taxon>
        <taxon>Neoptera</taxon>
        <taxon>Paraneoptera</taxon>
        <taxon>Hemiptera</taxon>
        <taxon>Sternorrhyncha</taxon>
        <taxon>Aleyrodoidea</taxon>
        <taxon>Aleyrodidae</taxon>
        <taxon>Aleyrodinae</taxon>
        <taxon>Bemisia</taxon>
    </lineage>
</organism>
<protein>
    <submittedName>
        <fullName evidence="2">Uncharacterized protein</fullName>
    </submittedName>
</protein>
<dbReference type="EMBL" id="OU963865">
    <property type="protein sequence ID" value="CAH0388313.1"/>
    <property type="molecule type" value="Genomic_DNA"/>
</dbReference>
<keyword evidence="1" id="KW-0732">Signal</keyword>
<keyword evidence="3" id="KW-1185">Reference proteome</keyword>
<sequence>MKTTYICLIFRFYLFFRSLVAMKIPTIPGPGLFPTGDYKKDGLSLFAKLIRTKNVEGMDGEISLKIRTEIKSDKKLKLKDKVE</sequence>
<accession>A0A9P0A7P4</accession>
<evidence type="ECO:0000313" key="2">
    <source>
        <dbReference type="EMBL" id="CAH0388313.1"/>
    </source>
</evidence>
<evidence type="ECO:0000313" key="3">
    <source>
        <dbReference type="Proteomes" id="UP001152759"/>
    </source>
</evidence>
<evidence type="ECO:0000256" key="1">
    <source>
        <dbReference type="SAM" id="SignalP"/>
    </source>
</evidence>
<feature type="signal peptide" evidence="1">
    <location>
        <begin position="1"/>
        <end position="21"/>
    </location>
</feature>
<proteinExistence type="predicted"/>
<name>A0A9P0A7P4_BEMTA</name>
<reference evidence="2" key="1">
    <citation type="submission" date="2021-12" db="EMBL/GenBank/DDBJ databases">
        <authorList>
            <person name="King R."/>
        </authorList>
    </citation>
    <scope>NUCLEOTIDE SEQUENCE</scope>
</reference>